<gene>
    <name evidence="2" type="ORF">IAC47_07790</name>
</gene>
<accession>A0A9D1RI91</accession>
<evidence type="ECO:0000259" key="1">
    <source>
        <dbReference type="Pfam" id="PF18962"/>
    </source>
</evidence>
<sequence>YYGCPNYYVTDGYIFETQYFNDYNMAVNPPVYNPVTGSWIPPFQIYPGGYGSALLSKNNYEVEAYAQPHHFDSVVYVCGVAAHVGGKINQVDKNWLLLDENFDTLAMTPVYPWYNGPATWQNLELHYYYFPEPVPVQDFYIAGEEYIYEKDAPITDSWERPKLSYYHTCSIFDTIWQDTIIGCQASESPWLYRRGEWKSFAEDSVFQFIQKTFLDFHPILVMNTEALRSLKDADIGRRCMVYPNPTDGKCEIRSDYKIIDIELMDIQGRLMKTEKVGGNVYSLDISFLTDGVYIVNINTDRGSVKKKVVKR</sequence>
<reference evidence="2" key="2">
    <citation type="submission" date="2021-04" db="EMBL/GenBank/DDBJ databases">
        <authorList>
            <person name="Gilroy R."/>
        </authorList>
    </citation>
    <scope>NUCLEOTIDE SEQUENCE</scope>
    <source>
        <strain evidence="2">Gambia16-930</strain>
    </source>
</reference>
<protein>
    <submittedName>
        <fullName evidence="2">T9SS type A sorting domain-containing protein</fullName>
    </submittedName>
</protein>
<dbReference type="AlphaFoldDB" id="A0A9D1RI91"/>
<proteinExistence type="predicted"/>
<dbReference type="Proteomes" id="UP000824267">
    <property type="component" value="Unassembled WGS sequence"/>
</dbReference>
<comment type="caution">
    <text evidence="2">The sequence shown here is derived from an EMBL/GenBank/DDBJ whole genome shotgun (WGS) entry which is preliminary data.</text>
</comment>
<feature type="non-terminal residue" evidence="2">
    <location>
        <position position="1"/>
    </location>
</feature>
<name>A0A9D1RI91_9BACT</name>
<dbReference type="Pfam" id="PF18962">
    <property type="entry name" value="Por_Secre_tail"/>
    <property type="match status" value="1"/>
</dbReference>
<organism evidence="2 3">
    <name type="scientific">Candidatus Onthomorpha intestinigallinarum</name>
    <dbReference type="NCBI Taxonomy" id="2840880"/>
    <lineage>
        <taxon>Bacteria</taxon>
        <taxon>Pseudomonadati</taxon>
        <taxon>Bacteroidota</taxon>
        <taxon>Bacteroidia</taxon>
        <taxon>Bacteroidales</taxon>
        <taxon>Candidatus Onthomorpha</taxon>
    </lineage>
</organism>
<feature type="domain" description="Secretion system C-terminal sorting" evidence="1">
    <location>
        <begin position="241"/>
        <end position="309"/>
    </location>
</feature>
<evidence type="ECO:0000313" key="3">
    <source>
        <dbReference type="Proteomes" id="UP000824267"/>
    </source>
</evidence>
<dbReference type="EMBL" id="DXGG01000244">
    <property type="protein sequence ID" value="HIW88149.1"/>
    <property type="molecule type" value="Genomic_DNA"/>
</dbReference>
<dbReference type="NCBIfam" id="TIGR04183">
    <property type="entry name" value="Por_Secre_tail"/>
    <property type="match status" value="1"/>
</dbReference>
<reference evidence="2" key="1">
    <citation type="journal article" date="2021" name="PeerJ">
        <title>Extensive microbial diversity within the chicken gut microbiome revealed by metagenomics and culture.</title>
        <authorList>
            <person name="Gilroy R."/>
            <person name="Ravi A."/>
            <person name="Getino M."/>
            <person name="Pursley I."/>
            <person name="Horton D.L."/>
            <person name="Alikhan N.F."/>
            <person name="Baker D."/>
            <person name="Gharbi K."/>
            <person name="Hall N."/>
            <person name="Watson M."/>
            <person name="Adriaenssens E.M."/>
            <person name="Foster-Nyarko E."/>
            <person name="Jarju S."/>
            <person name="Secka A."/>
            <person name="Antonio M."/>
            <person name="Oren A."/>
            <person name="Chaudhuri R.R."/>
            <person name="La Ragione R."/>
            <person name="Hildebrand F."/>
            <person name="Pallen M.J."/>
        </authorList>
    </citation>
    <scope>NUCLEOTIDE SEQUENCE</scope>
    <source>
        <strain evidence="2">Gambia16-930</strain>
    </source>
</reference>
<evidence type="ECO:0000313" key="2">
    <source>
        <dbReference type="EMBL" id="HIW88149.1"/>
    </source>
</evidence>
<dbReference type="InterPro" id="IPR026444">
    <property type="entry name" value="Secre_tail"/>
</dbReference>